<dbReference type="Proteomes" id="UP000253664">
    <property type="component" value="Unassembled WGS sequence"/>
</dbReference>
<dbReference type="EMBL" id="LKCN02000007">
    <property type="protein sequence ID" value="RCI13351.1"/>
    <property type="molecule type" value="Genomic_DNA"/>
</dbReference>
<dbReference type="AlphaFoldDB" id="A0A367LG09"/>
<comment type="caution">
    <text evidence="3">The sequence shown here is derived from an EMBL/GenBank/DDBJ whole genome shotgun (WGS) entry which is preliminary data.</text>
</comment>
<keyword evidence="4" id="KW-1185">Reference proteome</keyword>
<feature type="region of interest" description="Disordered" evidence="1">
    <location>
        <begin position="1"/>
        <end position="35"/>
    </location>
</feature>
<sequence>MKDWFFEMNEEEKKKKKKKKKKRRPSYHSSSSPQVSLASFIQRILPGSCNSVFLTPVSGNSRHAWPTSMQDDKPSVRPPRKWRPSVLSERVSLGPVPVLKEIGLHARLIIGLQCRGGLKAVFFFWSTGDVSDPTSFLPAKTLLNITCKLRIKKTISLERRERDPSGLLEEDDDDDLRRSDPFIFFLASAPPKIVVAIVIVIVIIIGI</sequence>
<feature type="transmembrane region" description="Helical" evidence="2">
    <location>
        <begin position="182"/>
        <end position="205"/>
    </location>
</feature>
<evidence type="ECO:0000256" key="1">
    <source>
        <dbReference type="SAM" id="MobiDB-lite"/>
    </source>
</evidence>
<keyword evidence="2" id="KW-1133">Transmembrane helix</keyword>
<keyword evidence="2" id="KW-0812">Transmembrane</keyword>
<protein>
    <submittedName>
        <fullName evidence="3">Uncharacterized protein</fullName>
    </submittedName>
</protein>
<organism evidence="3 4">
    <name type="scientific">Ophiocordyceps polyrhachis-furcata BCC 54312</name>
    <dbReference type="NCBI Taxonomy" id="1330021"/>
    <lineage>
        <taxon>Eukaryota</taxon>
        <taxon>Fungi</taxon>
        <taxon>Dikarya</taxon>
        <taxon>Ascomycota</taxon>
        <taxon>Pezizomycotina</taxon>
        <taxon>Sordariomycetes</taxon>
        <taxon>Hypocreomycetidae</taxon>
        <taxon>Hypocreales</taxon>
        <taxon>Ophiocordycipitaceae</taxon>
        <taxon>Ophiocordyceps</taxon>
    </lineage>
</organism>
<name>A0A367LG09_9HYPO</name>
<proteinExistence type="predicted"/>
<reference evidence="3 4" key="1">
    <citation type="journal article" date="2015" name="BMC Genomics">
        <title>Insights from the genome of Ophiocordyceps polyrhachis-furcata to pathogenicity and host specificity in insect fungi.</title>
        <authorList>
            <person name="Wichadakul D."/>
            <person name="Kobmoo N."/>
            <person name="Ingsriswang S."/>
            <person name="Tangphatsornruang S."/>
            <person name="Chantasingh D."/>
            <person name="Luangsa-ard J.J."/>
            <person name="Eurwilaichitr L."/>
        </authorList>
    </citation>
    <scope>NUCLEOTIDE SEQUENCE [LARGE SCALE GENOMIC DNA]</scope>
    <source>
        <strain evidence="3 4">BCC 54312</strain>
    </source>
</reference>
<gene>
    <name evidence="3" type="ORF">L249_0793</name>
</gene>
<feature type="compositionally biased region" description="Basic residues" evidence="1">
    <location>
        <begin position="14"/>
        <end position="26"/>
    </location>
</feature>
<keyword evidence="2" id="KW-0472">Membrane</keyword>
<evidence type="ECO:0000313" key="3">
    <source>
        <dbReference type="EMBL" id="RCI13351.1"/>
    </source>
</evidence>
<evidence type="ECO:0000256" key="2">
    <source>
        <dbReference type="SAM" id="Phobius"/>
    </source>
</evidence>
<accession>A0A367LG09</accession>
<evidence type="ECO:0000313" key="4">
    <source>
        <dbReference type="Proteomes" id="UP000253664"/>
    </source>
</evidence>